<evidence type="ECO:0000313" key="3">
    <source>
        <dbReference type="Proteomes" id="UP000053144"/>
    </source>
</evidence>
<proteinExistence type="predicted"/>
<dbReference type="Proteomes" id="UP000053144">
    <property type="component" value="Unassembled WGS sequence"/>
</dbReference>
<feature type="region of interest" description="Disordered" evidence="1">
    <location>
        <begin position="47"/>
        <end position="85"/>
    </location>
</feature>
<protein>
    <recommendedName>
        <fullName evidence="4">Retrotransposon gag domain-containing protein</fullName>
    </recommendedName>
</protein>
<sequence>MEGRVEGRLNVVKGKLETMEIAMDGLKAETGCAKTYKKSCESWEDEIETRRETRMTAKHPSTRTEGASEKKMLEGEKSNAMMGNPIGEKGVDFPVFKGLDPLKWINRAEKFFEVQGVVEEEKLSSVWKVTPTIGSSSGTIKPRIVLG</sequence>
<name>A0A0L9TE31_PHAAN</name>
<evidence type="ECO:0000313" key="2">
    <source>
        <dbReference type="EMBL" id="KOM28788.1"/>
    </source>
</evidence>
<dbReference type="EMBL" id="KQ258450">
    <property type="protein sequence ID" value="KOM28788.1"/>
    <property type="molecule type" value="Genomic_DNA"/>
</dbReference>
<reference evidence="3" key="1">
    <citation type="journal article" date="2015" name="Proc. Natl. Acad. Sci. U.S.A.">
        <title>Genome sequencing of adzuki bean (Vigna angularis) provides insight into high starch and low fat accumulation and domestication.</title>
        <authorList>
            <person name="Yang K."/>
            <person name="Tian Z."/>
            <person name="Chen C."/>
            <person name="Luo L."/>
            <person name="Zhao B."/>
            <person name="Wang Z."/>
            <person name="Yu L."/>
            <person name="Li Y."/>
            <person name="Sun Y."/>
            <person name="Li W."/>
            <person name="Chen Y."/>
            <person name="Li Y."/>
            <person name="Zhang Y."/>
            <person name="Ai D."/>
            <person name="Zhao J."/>
            <person name="Shang C."/>
            <person name="Ma Y."/>
            <person name="Wu B."/>
            <person name="Wang M."/>
            <person name="Gao L."/>
            <person name="Sun D."/>
            <person name="Zhang P."/>
            <person name="Guo F."/>
            <person name="Wang W."/>
            <person name="Li Y."/>
            <person name="Wang J."/>
            <person name="Varshney R.K."/>
            <person name="Wang J."/>
            <person name="Ling H.Q."/>
            <person name="Wan P."/>
        </authorList>
    </citation>
    <scope>NUCLEOTIDE SEQUENCE</scope>
    <source>
        <strain evidence="3">cv. Jingnong 6</strain>
    </source>
</reference>
<dbReference type="AlphaFoldDB" id="A0A0L9TE31"/>
<feature type="compositionally biased region" description="Basic and acidic residues" evidence="1">
    <location>
        <begin position="66"/>
        <end position="77"/>
    </location>
</feature>
<organism evidence="2 3">
    <name type="scientific">Phaseolus angularis</name>
    <name type="common">Azuki bean</name>
    <name type="synonym">Vigna angularis</name>
    <dbReference type="NCBI Taxonomy" id="3914"/>
    <lineage>
        <taxon>Eukaryota</taxon>
        <taxon>Viridiplantae</taxon>
        <taxon>Streptophyta</taxon>
        <taxon>Embryophyta</taxon>
        <taxon>Tracheophyta</taxon>
        <taxon>Spermatophyta</taxon>
        <taxon>Magnoliopsida</taxon>
        <taxon>eudicotyledons</taxon>
        <taxon>Gunneridae</taxon>
        <taxon>Pentapetalae</taxon>
        <taxon>rosids</taxon>
        <taxon>fabids</taxon>
        <taxon>Fabales</taxon>
        <taxon>Fabaceae</taxon>
        <taxon>Papilionoideae</taxon>
        <taxon>50 kb inversion clade</taxon>
        <taxon>NPAAA clade</taxon>
        <taxon>indigoferoid/millettioid clade</taxon>
        <taxon>Phaseoleae</taxon>
        <taxon>Vigna</taxon>
    </lineage>
</organism>
<evidence type="ECO:0000256" key="1">
    <source>
        <dbReference type="SAM" id="MobiDB-lite"/>
    </source>
</evidence>
<gene>
    <name evidence="2" type="ORF">LR48_Vigan585s000500</name>
</gene>
<evidence type="ECO:0008006" key="4">
    <source>
        <dbReference type="Google" id="ProtNLM"/>
    </source>
</evidence>
<accession>A0A0L9TE31</accession>
<dbReference type="Gramene" id="KOM28788">
    <property type="protein sequence ID" value="KOM28788"/>
    <property type="gene ID" value="LR48_Vigan585s000500"/>
</dbReference>